<dbReference type="OrthoDB" id="9812528at2"/>
<organism evidence="2 3">
    <name type="scientific">Chloroherpeton thalassium (strain ATCC 35110 / GB-78)</name>
    <dbReference type="NCBI Taxonomy" id="517418"/>
    <lineage>
        <taxon>Bacteria</taxon>
        <taxon>Pseudomonadati</taxon>
        <taxon>Chlorobiota</taxon>
        <taxon>Chlorobiia</taxon>
        <taxon>Chlorobiales</taxon>
        <taxon>Chloroherpetonaceae</taxon>
        <taxon>Chloroherpeton</taxon>
    </lineage>
</organism>
<protein>
    <submittedName>
        <fullName evidence="2">Periplasmic binding protein</fullName>
    </submittedName>
</protein>
<dbReference type="PROSITE" id="PS50983">
    <property type="entry name" value="FE_B12_PBP"/>
    <property type="match status" value="1"/>
</dbReference>
<reference evidence="2 3" key="1">
    <citation type="submission" date="2008-06" db="EMBL/GenBank/DDBJ databases">
        <title>Complete sequence of Chloroherpeton thalassium ATCC 35110.</title>
        <authorList>
            <consortium name="US DOE Joint Genome Institute"/>
            <person name="Lucas S."/>
            <person name="Copeland A."/>
            <person name="Lapidus A."/>
            <person name="Glavina del Rio T."/>
            <person name="Dalin E."/>
            <person name="Tice H."/>
            <person name="Bruce D."/>
            <person name="Goodwin L."/>
            <person name="Pitluck S."/>
            <person name="Schmutz J."/>
            <person name="Larimer F."/>
            <person name="Land M."/>
            <person name="Hauser L."/>
            <person name="Kyrpides N."/>
            <person name="Mikhailova N."/>
            <person name="Liu Z."/>
            <person name="Li T."/>
            <person name="Zhao F."/>
            <person name="Overmann J."/>
            <person name="Bryant D.A."/>
            <person name="Richardson P."/>
        </authorList>
    </citation>
    <scope>NUCLEOTIDE SEQUENCE [LARGE SCALE GENOMIC DNA]</scope>
    <source>
        <strain evidence="3">ATCC 35110 / GB-78</strain>
    </source>
</reference>
<feature type="domain" description="Fe/B12 periplasmic-binding" evidence="1">
    <location>
        <begin position="125"/>
        <end position="398"/>
    </location>
</feature>
<dbReference type="SUPFAM" id="SSF53807">
    <property type="entry name" value="Helical backbone' metal receptor"/>
    <property type="match status" value="1"/>
</dbReference>
<dbReference type="InterPro" id="IPR050902">
    <property type="entry name" value="ABC_Transporter_SBP"/>
</dbReference>
<evidence type="ECO:0000313" key="2">
    <source>
        <dbReference type="EMBL" id="ACF14900.1"/>
    </source>
</evidence>
<gene>
    <name evidence="2" type="ordered locus">Ctha_2451</name>
</gene>
<dbReference type="KEGG" id="cts:Ctha_2451"/>
<dbReference type="eggNOG" id="COG0614">
    <property type="taxonomic scope" value="Bacteria"/>
</dbReference>
<evidence type="ECO:0000259" key="1">
    <source>
        <dbReference type="PROSITE" id="PS50983"/>
    </source>
</evidence>
<keyword evidence="3" id="KW-1185">Reference proteome</keyword>
<dbReference type="STRING" id="517418.Ctha_2451"/>
<dbReference type="InterPro" id="IPR002491">
    <property type="entry name" value="ABC_transptr_periplasmic_BD"/>
</dbReference>
<dbReference type="PANTHER" id="PTHR30535:SF34">
    <property type="entry name" value="MOLYBDATE-BINDING PROTEIN MOLA"/>
    <property type="match status" value="1"/>
</dbReference>
<evidence type="ECO:0000313" key="3">
    <source>
        <dbReference type="Proteomes" id="UP000001208"/>
    </source>
</evidence>
<accession>B3QX90</accession>
<dbReference type="Proteomes" id="UP000001208">
    <property type="component" value="Chromosome"/>
</dbReference>
<proteinExistence type="predicted"/>
<dbReference type="PANTHER" id="PTHR30535">
    <property type="entry name" value="VITAMIN B12-BINDING PROTEIN"/>
    <property type="match status" value="1"/>
</dbReference>
<dbReference type="Gene3D" id="3.40.50.1980">
    <property type="entry name" value="Nitrogenase molybdenum iron protein domain"/>
    <property type="match status" value="2"/>
</dbReference>
<dbReference type="GO" id="GO:0071281">
    <property type="term" value="P:cellular response to iron ion"/>
    <property type="evidence" value="ECO:0007669"/>
    <property type="project" value="TreeGrafter"/>
</dbReference>
<dbReference type="HOGENOM" id="CLU_025776_1_0_10"/>
<name>B3QX90_CHLT3</name>
<dbReference type="AlphaFoldDB" id="B3QX90"/>
<dbReference type="EMBL" id="CP001100">
    <property type="protein sequence ID" value="ACF14900.1"/>
    <property type="molecule type" value="Genomic_DNA"/>
</dbReference>
<sequence>MKERKLIPLRGVKPAVSLLRKSRALFSILLTYTVLFLSACTKPSSDVPKTSYQQNLDLSRSEGSAIQIRHAKGFQIDYEDGLTLLKIYNGIQDRADTLKYVIVKKGQAIPPKYHDYYVVHTPIRRVTVFSTTNIGMLSLAESEDAIVGVSNPKVVNTPSVVERIKNGEIADVGHAYSPNVEILLEKSPDLVILTALPAAKFAQYQTLIDAGVPVVVCAAWLENSPLGRAEWVKLLAVLLGKETLVNEKFARIEMQYQRLASLADSVQARPTVLPGLAYKDSWSIPGGDSYVAQFLKDAGADYYWKNKKVTGSLKLDFEAVYPVALTADFWINPGTAKSIEELLAKDTRFREFAPVQKERVFNNNKQLNPFGGNAYWEFGVVQPQLILADLIQIFHPELISELPEAFRESTFYQQIK</sequence>
<dbReference type="Pfam" id="PF01497">
    <property type="entry name" value="Peripla_BP_2"/>
    <property type="match status" value="1"/>
</dbReference>